<evidence type="ECO:0000313" key="3">
    <source>
        <dbReference type="Proteomes" id="UP001218218"/>
    </source>
</evidence>
<gene>
    <name evidence="2" type="ORF">DFH08DRAFT_855613</name>
</gene>
<dbReference type="AlphaFoldDB" id="A0AAD7EX41"/>
<dbReference type="PANTHER" id="PTHR28027">
    <property type="entry name" value="TRANSCRIPTIONAL REGULATOR MIT1"/>
    <property type="match status" value="1"/>
</dbReference>
<dbReference type="PANTHER" id="PTHR28027:SF2">
    <property type="entry name" value="TRANSCRIPTIONAL REGULATOR MIT1"/>
    <property type="match status" value="1"/>
</dbReference>
<feature type="region of interest" description="Disordered" evidence="1">
    <location>
        <begin position="305"/>
        <end position="357"/>
    </location>
</feature>
<name>A0AAD7EX41_9AGAR</name>
<evidence type="ECO:0000313" key="2">
    <source>
        <dbReference type="EMBL" id="KAJ7354643.1"/>
    </source>
</evidence>
<dbReference type="InterPro" id="IPR018608">
    <property type="entry name" value="Gti1/Pac2"/>
</dbReference>
<protein>
    <recommendedName>
        <fullName evidence="4">cAMP-independent regulatory protein pac2</fullName>
    </recommendedName>
</protein>
<dbReference type="Proteomes" id="UP001218218">
    <property type="component" value="Unassembled WGS sequence"/>
</dbReference>
<accession>A0AAD7EX41</accession>
<sequence length="447" mass="50251">MPPPLHPPPAQQPTCTNLRIRSVEDAHKIFFAIRRGVLRMVSRRLDLDERAALKTGCVYAWEERSPNSEITGIGIERFTEGRRWSASRVRDEFLFYYEKWVPDPNQGSRNEPMGWEQLVKQTYSVWVETGQGKRKWHLTAYFTQSTVDQLGTVDDIPDVRHLQVPSNMFTSTRIGKRKNTDSDLPSQSSVARVYAAFPSPLPPIAPRPTKSTSAGARPPSPVRMYEPYSRPQSRTRMQSLATYHSPHYTHPGSSTLQSPGLHYSYPSPQNLSEIAQPPYNYTREIHERPPPPAEFSATRVRLAPQWPVHPGHPAQPQPRHSSGGWITSPIMPYQPRPGSPRSDYNSSSSSSSSYASSPTAPLYPLFSGFESGSSTQSLPRLLMPVEPTPIDLISDSDERRGEIGPCRDLAPLSSLARSHPYRRDPMDDKALRLLGPRQSLTRDPSPN</sequence>
<reference evidence="2" key="1">
    <citation type="submission" date="2023-03" db="EMBL/GenBank/DDBJ databases">
        <title>Massive genome expansion in bonnet fungi (Mycena s.s.) driven by repeated elements and novel gene families across ecological guilds.</title>
        <authorList>
            <consortium name="Lawrence Berkeley National Laboratory"/>
            <person name="Harder C.B."/>
            <person name="Miyauchi S."/>
            <person name="Viragh M."/>
            <person name="Kuo A."/>
            <person name="Thoen E."/>
            <person name="Andreopoulos B."/>
            <person name="Lu D."/>
            <person name="Skrede I."/>
            <person name="Drula E."/>
            <person name="Henrissat B."/>
            <person name="Morin E."/>
            <person name="Kohler A."/>
            <person name="Barry K."/>
            <person name="LaButti K."/>
            <person name="Morin E."/>
            <person name="Salamov A."/>
            <person name="Lipzen A."/>
            <person name="Mereny Z."/>
            <person name="Hegedus B."/>
            <person name="Baldrian P."/>
            <person name="Stursova M."/>
            <person name="Weitz H."/>
            <person name="Taylor A."/>
            <person name="Grigoriev I.V."/>
            <person name="Nagy L.G."/>
            <person name="Martin F."/>
            <person name="Kauserud H."/>
        </authorList>
    </citation>
    <scope>NUCLEOTIDE SEQUENCE</scope>
    <source>
        <strain evidence="2">CBHHK002</strain>
    </source>
</reference>
<evidence type="ECO:0000256" key="1">
    <source>
        <dbReference type="SAM" id="MobiDB-lite"/>
    </source>
</evidence>
<evidence type="ECO:0008006" key="4">
    <source>
        <dbReference type="Google" id="ProtNLM"/>
    </source>
</evidence>
<dbReference type="EMBL" id="JARIHO010000010">
    <property type="protein sequence ID" value="KAJ7354643.1"/>
    <property type="molecule type" value="Genomic_DNA"/>
</dbReference>
<organism evidence="2 3">
    <name type="scientific">Mycena albidolilacea</name>
    <dbReference type="NCBI Taxonomy" id="1033008"/>
    <lineage>
        <taxon>Eukaryota</taxon>
        <taxon>Fungi</taxon>
        <taxon>Dikarya</taxon>
        <taxon>Basidiomycota</taxon>
        <taxon>Agaricomycotina</taxon>
        <taxon>Agaricomycetes</taxon>
        <taxon>Agaricomycetidae</taxon>
        <taxon>Agaricales</taxon>
        <taxon>Marasmiineae</taxon>
        <taxon>Mycenaceae</taxon>
        <taxon>Mycena</taxon>
    </lineage>
</organism>
<feature type="region of interest" description="Disordered" evidence="1">
    <location>
        <begin position="389"/>
        <end position="408"/>
    </location>
</feature>
<keyword evidence="3" id="KW-1185">Reference proteome</keyword>
<feature type="compositionally biased region" description="Polar residues" evidence="1">
    <location>
        <begin position="438"/>
        <end position="447"/>
    </location>
</feature>
<feature type="compositionally biased region" description="Low complexity" evidence="1">
    <location>
        <begin position="339"/>
        <end position="357"/>
    </location>
</feature>
<feature type="region of interest" description="Disordered" evidence="1">
    <location>
        <begin position="198"/>
        <end position="237"/>
    </location>
</feature>
<dbReference type="GO" id="GO:0003677">
    <property type="term" value="F:DNA binding"/>
    <property type="evidence" value="ECO:0007669"/>
    <property type="project" value="TreeGrafter"/>
</dbReference>
<dbReference type="Pfam" id="PF09729">
    <property type="entry name" value="Gti1_Pac2"/>
    <property type="match status" value="1"/>
</dbReference>
<proteinExistence type="predicted"/>
<feature type="region of interest" description="Disordered" evidence="1">
    <location>
        <begin position="414"/>
        <end position="447"/>
    </location>
</feature>
<comment type="caution">
    <text evidence="2">The sequence shown here is derived from an EMBL/GenBank/DDBJ whole genome shotgun (WGS) entry which is preliminary data.</text>
</comment>
<feature type="compositionally biased region" description="Basic and acidic residues" evidence="1">
    <location>
        <begin position="421"/>
        <end position="431"/>
    </location>
</feature>